<keyword evidence="9" id="KW-0614">Plasmid</keyword>
<keyword evidence="2 7" id="KW-0813">Transport</keyword>
<keyword evidence="3" id="KW-1003">Cell membrane</keyword>
<feature type="transmembrane region" description="Helical" evidence="7">
    <location>
        <begin position="100"/>
        <end position="120"/>
    </location>
</feature>
<feature type="domain" description="ABC transmembrane type-1" evidence="8">
    <location>
        <begin position="96"/>
        <end position="303"/>
    </location>
</feature>
<gene>
    <name evidence="9" type="ordered locus">Deide_1p01220</name>
</gene>
<keyword evidence="4 7" id="KW-0812">Transmembrane</keyword>
<dbReference type="KEGG" id="ddr:Deide_1p01220"/>
<evidence type="ECO:0000313" key="10">
    <source>
        <dbReference type="Proteomes" id="UP000002208"/>
    </source>
</evidence>
<keyword evidence="6 7" id="KW-0472">Membrane</keyword>
<keyword evidence="10" id="KW-1185">Reference proteome</keyword>
<evidence type="ECO:0000256" key="6">
    <source>
        <dbReference type="ARBA" id="ARBA00023136"/>
    </source>
</evidence>
<evidence type="ECO:0000256" key="5">
    <source>
        <dbReference type="ARBA" id="ARBA00022989"/>
    </source>
</evidence>
<keyword evidence="5 7" id="KW-1133">Transmembrane helix</keyword>
<dbReference type="Pfam" id="PF19300">
    <property type="entry name" value="BPD_transp_1_N"/>
    <property type="match status" value="1"/>
</dbReference>
<dbReference type="GO" id="GO:0055085">
    <property type="term" value="P:transmembrane transport"/>
    <property type="evidence" value="ECO:0007669"/>
    <property type="project" value="InterPro"/>
</dbReference>
<evidence type="ECO:0000256" key="7">
    <source>
        <dbReference type="RuleBase" id="RU363032"/>
    </source>
</evidence>
<dbReference type="PROSITE" id="PS50928">
    <property type="entry name" value="ABC_TM1"/>
    <property type="match status" value="1"/>
</dbReference>
<dbReference type="Pfam" id="PF00528">
    <property type="entry name" value="BPD_transp_1"/>
    <property type="match status" value="1"/>
</dbReference>
<evidence type="ECO:0000256" key="3">
    <source>
        <dbReference type="ARBA" id="ARBA00022475"/>
    </source>
</evidence>
<sequence>MLSPGYIARRVVHALVVLAVVAVVTFFIVRLAPGGPAALADPALRDAERAAIEARLGLNDPLPVQFLKFVGNALRGDLGESFLFGTPTTQVIASRIGNTLILAGAALTLTLLVAVPLGTLSGLRPHSWIDRIVSFISVVVLAIPVFWLGLILIIALAVLRPVLPAGGMYTTGMEGNLVDLLRHLLLPAVVLASASIAELLRYTRSSVRSAAKLDHVRTARAKGLPQRTVHLRHVLKNALIPVVTVIGLQLPRLVGGAAVTETIFAWPGMGRLSVEAALGRDYPLILGVTLVVATAVVLFNLLVDLVYPLIDPRIRTDG</sequence>
<feature type="transmembrane region" description="Helical" evidence="7">
    <location>
        <begin position="132"/>
        <end position="160"/>
    </location>
</feature>
<comment type="similarity">
    <text evidence="7">Belongs to the binding-protein-dependent transport system permease family.</text>
</comment>
<evidence type="ECO:0000256" key="2">
    <source>
        <dbReference type="ARBA" id="ARBA00022448"/>
    </source>
</evidence>
<dbReference type="Gene3D" id="1.10.3720.10">
    <property type="entry name" value="MetI-like"/>
    <property type="match status" value="1"/>
</dbReference>
<accession>C1D2B6</accession>
<dbReference type="SUPFAM" id="SSF161098">
    <property type="entry name" value="MetI-like"/>
    <property type="match status" value="1"/>
</dbReference>
<evidence type="ECO:0000256" key="4">
    <source>
        <dbReference type="ARBA" id="ARBA00022692"/>
    </source>
</evidence>
<dbReference type="HOGENOM" id="CLU_036879_0_1_0"/>
<dbReference type="GO" id="GO:0005886">
    <property type="term" value="C:plasma membrane"/>
    <property type="evidence" value="ECO:0007669"/>
    <property type="project" value="UniProtKB-SubCell"/>
</dbReference>
<evidence type="ECO:0000313" key="9">
    <source>
        <dbReference type="EMBL" id="ACO47555.1"/>
    </source>
</evidence>
<dbReference type="OrthoDB" id="24153at2"/>
<feature type="transmembrane region" description="Helical" evidence="7">
    <location>
        <begin position="284"/>
        <end position="307"/>
    </location>
</feature>
<dbReference type="PANTHER" id="PTHR43163">
    <property type="entry name" value="DIPEPTIDE TRANSPORT SYSTEM PERMEASE PROTEIN DPPB-RELATED"/>
    <property type="match status" value="1"/>
</dbReference>
<dbReference type="InterPro" id="IPR045621">
    <property type="entry name" value="BPD_transp_1_N"/>
</dbReference>
<dbReference type="InterPro" id="IPR000515">
    <property type="entry name" value="MetI-like"/>
</dbReference>
<protein>
    <submittedName>
        <fullName evidence="9">Putative dipeptide/oligopeptide/nickel ABC transporter, permease component</fullName>
    </submittedName>
</protein>
<geneLocation type="plasmid" evidence="10">
    <name>pDeide1</name>
</geneLocation>
<name>C1D2B6_DEIDV</name>
<dbReference type="AlphaFoldDB" id="C1D2B6"/>
<dbReference type="PANTHER" id="PTHR43163:SF6">
    <property type="entry name" value="DIPEPTIDE TRANSPORT SYSTEM PERMEASE PROTEIN DPPB-RELATED"/>
    <property type="match status" value="1"/>
</dbReference>
<comment type="subcellular location">
    <subcellularLocation>
        <location evidence="1 7">Cell membrane</location>
        <topology evidence="1 7">Multi-pass membrane protein</topology>
    </subcellularLocation>
</comment>
<dbReference type="CDD" id="cd06261">
    <property type="entry name" value="TM_PBP2"/>
    <property type="match status" value="1"/>
</dbReference>
<organism evidence="9 10">
    <name type="scientific">Deinococcus deserti (strain DSM 17065 / CIP 109153 / LMG 22923 / VCD115)</name>
    <dbReference type="NCBI Taxonomy" id="546414"/>
    <lineage>
        <taxon>Bacteria</taxon>
        <taxon>Thermotogati</taxon>
        <taxon>Deinococcota</taxon>
        <taxon>Deinococci</taxon>
        <taxon>Deinococcales</taxon>
        <taxon>Deinococcaceae</taxon>
        <taxon>Deinococcus</taxon>
    </lineage>
</organism>
<feature type="transmembrane region" description="Helical" evidence="7">
    <location>
        <begin position="12"/>
        <end position="32"/>
    </location>
</feature>
<dbReference type="RefSeq" id="WP_012694678.1">
    <property type="nucleotide sequence ID" value="NC_012527.1"/>
</dbReference>
<evidence type="ECO:0000259" key="8">
    <source>
        <dbReference type="PROSITE" id="PS50928"/>
    </source>
</evidence>
<dbReference type="Proteomes" id="UP000002208">
    <property type="component" value="Plasmid 1"/>
</dbReference>
<dbReference type="EMBL" id="CP001115">
    <property type="protein sequence ID" value="ACO47555.1"/>
    <property type="molecule type" value="Genomic_DNA"/>
</dbReference>
<proteinExistence type="inferred from homology"/>
<evidence type="ECO:0000256" key="1">
    <source>
        <dbReference type="ARBA" id="ARBA00004651"/>
    </source>
</evidence>
<feature type="transmembrane region" description="Helical" evidence="7">
    <location>
        <begin position="180"/>
        <end position="200"/>
    </location>
</feature>
<reference evidence="9 10" key="1">
    <citation type="journal article" date="2009" name="PLoS Genet.">
        <title>Alliance of proteomics and genomics to unravel the specificities of Sahara bacterium Deinococcus deserti.</title>
        <authorList>
            <person name="de Groot A."/>
            <person name="Dulermo R."/>
            <person name="Ortet P."/>
            <person name="Blanchard L."/>
            <person name="Guerin P."/>
            <person name="Fernandez B."/>
            <person name="Vacherie B."/>
            <person name="Dossat C."/>
            <person name="Jolivet E."/>
            <person name="Siguier P."/>
            <person name="Chandler M."/>
            <person name="Barakat M."/>
            <person name="Dedieu A."/>
            <person name="Barbe V."/>
            <person name="Heulin T."/>
            <person name="Sommer S."/>
            <person name="Achouak W."/>
            <person name="Armengaud J."/>
        </authorList>
    </citation>
    <scope>NUCLEOTIDE SEQUENCE [LARGE SCALE GENOMIC DNA]</scope>
    <source>
        <strain evidence="10">DSM 17065 / CIP 109153 / LMG 22923 / VCD115</strain>
        <plasmid evidence="10">pDeide1</plasmid>
    </source>
</reference>
<dbReference type="InterPro" id="IPR035906">
    <property type="entry name" value="MetI-like_sf"/>
</dbReference>